<dbReference type="HOGENOM" id="CLU_1820216_0_0_1"/>
<dbReference type="eggNOG" id="ENOG502SB75">
    <property type="taxonomic scope" value="Eukaryota"/>
</dbReference>
<evidence type="ECO:0000313" key="2">
    <source>
        <dbReference type="Proteomes" id="UP000008672"/>
    </source>
</evidence>
<reference evidence="1" key="3">
    <citation type="submission" date="2025-09" db="UniProtKB">
        <authorList>
            <consortium name="Ensembl"/>
        </authorList>
    </citation>
    <scope>IDENTIFICATION</scope>
</reference>
<dbReference type="Proteomes" id="UP000008672">
    <property type="component" value="Unassembled WGS sequence"/>
</dbReference>
<dbReference type="InParanoid" id="H3A4F8"/>
<reference evidence="2" key="1">
    <citation type="submission" date="2011-08" db="EMBL/GenBank/DDBJ databases">
        <title>The draft genome of Latimeria chalumnae.</title>
        <authorList>
            <person name="Di Palma F."/>
            <person name="Alfoldi J."/>
            <person name="Johnson J."/>
            <person name="Berlin A."/>
            <person name="Gnerre S."/>
            <person name="Jaffe D."/>
            <person name="MacCallum I."/>
            <person name="Young S."/>
            <person name="Walker B.J."/>
            <person name="Lander E."/>
            <person name="Lindblad-Toh K."/>
        </authorList>
    </citation>
    <scope>NUCLEOTIDE SEQUENCE [LARGE SCALE GENOMIC DNA]</scope>
    <source>
        <strain evidence="2">Wild caught</strain>
    </source>
</reference>
<organism evidence="1 2">
    <name type="scientific">Latimeria chalumnae</name>
    <name type="common">Coelacanth</name>
    <dbReference type="NCBI Taxonomy" id="7897"/>
    <lineage>
        <taxon>Eukaryota</taxon>
        <taxon>Metazoa</taxon>
        <taxon>Chordata</taxon>
        <taxon>Craniata</taxon>
        <taxon>Vertebrata</taxon>
        <taxon>Euteleostomi</taxon>
        <taxon>Coelacanthiformes</taxon>
        <taxon>Coelacanthidae</taxon>
        <taxon>Latimeria</taxon>
    </lineage>
</organism>
<accession>H3A4F8</accession>
<protein>
    <recommendedName>
        <fullName evidence="3">DUF659 domain-containing protein</fullName>
    </recommendedName>
</protein>
<evidence type="ECO:0008006" key="3">
    <source>
        <dbReference type="Google" id="ProtNLM"/>
    </source>
</evidence>
<dbReference type="Ensembl" id="ENSLACT00000004568.1">
    <property type="protein sequence ID" value="ENSLACP00000004529.1"/>
    <property type="gene ID" value="ENSLACG00000004031.1"/>
</dbReference>
<dbReference type="EMBL" id="AFYH01204721">
    <property type="status" value="NOT_ANNOTATED_CDS"/>
    <property type="molecule type" value="Genomic_DNA"/>
</dbReference>
<dbReference type="AlphaFoldDB" id="H3A4F8"/>
<reference evidence="1" key="2">
    <citation type="submission" date="2025-08" db="UniProtKB">
        <authorList>
            <consortium name="Ensembl"/>
        </authorList>
    </citation>
    <scope>IDENTIFICATION</scope>
</reference>
<name>H3A4F8_LATCH</name>
<dbReference type="STRING" id="7897.ENSLACP00000004529"/>
<dbReference type="GeneTree" id="ENSGT00660000097481"/>
<evidence type="ECO:0000313" key="1">
    <source>
        <dbReference type="Ensembl" id="ENSLACP00000004529.1"/>
    </source>
</evidence>
<proteinExistence type="predicted"/>
<dbReference type="Bgee" id="ENSLACG00000004031">
    <property type="expression patterns" value="Expressed in muscle tissue and 4 other cell types or tissues"/>
</dbReference>
<keyword evidence="2" id="KW-1185">Reference proteome</keyword>
<sequence>SFRCIKHSEVKKALNILQPGYTPSRFALAGHLLNEVFQEEKIKCSEKLYGELVCMSIDGWSNIHNEPIVCATVTVDRGNCICMTALTPLVIHITSEHLTALDSDTIKSCEKEFKCHVASFVTHNAANMAKMRKALEETENTS</sequence>